<reference evidence="1 2" key="1">
    <citation type="journal article" date="2014" name="Nature">
        <title>The genome of the recently domesticated crop plant sugar beet (Beta vulgaris).</title>
        <authorList>
            <person name="Dohm J.C."/>
            <person name="Minoche A.E."/>
            <person name="Holtgrawe D."/>
            <person name="Capella-Gutierrez S."/>
            <person name="Zakrzewski F."/>
            <person name="Tafer H."/>
            <person name="Rupp O."/>
            <person name="Sorensen T.R."/>
            <person name="Stracke R."/>
            <person name="Reinhardt R."/>
            <person name="Goesmann A."/>
            <person name="Kraft T."/>
            <person name="Schulz B."/>
            <person name="Stadler P.F."/>
            <person name="Schmidt T."/>
            <person name="Gabaldon T."/>
            <person name="Lehrach H."/>
            <person name="Weisshaar B."/>
            <person name="Himmelbauer H."/>
        </authorList>
    </citation>
    <scope>NUCLEOTIDE SEQUENCE [LARGE SCALE GENOMIC DNA]</scope>
    <source>
        <tissue evidence="1">Taproot</tissue>
    </source>
</reference>
<keyword evidence="2" id="KW-1185">Reference proteome</keyword>
<accession>A0A0J8AY23</accession>
<organism evidence="1 2">
    <name type="scientific">Beta vulgaris subsp. vulgaris</name>
    <name type="common">Beet</name>
    <dbReference type="NCBI Taxonomy" id="3555"/>
    <lineage>
        <taxon>Eukaryota</taxon>
        <taxon>Viridiplantae</taxon>
        <taxon>Streptophyta</taxon>
        <taxon>Embryophyta</taxon>
        <taxon>Tracheophyta</taxon>
        <taxon>Spermatophyta</taxon>
        <taxon>Magnoliopsida</taxon>
        <taxon>eudicotyledons</taxon>
        <taxon>Gunneridae</taxon>
        <taxon>Pentapetalae</taxon>
        <taxon>Caryophyllales</taxon>
        <taxon>Chenopodiaceae</taxon>
        <taxon>Betoideae</taxon>
        <taxon>Beta</taxon>
    </lineage>
</organism>
<evidence type="ECO:0000313" key="1">
    <source>
        <dbReference type="EMBL" id="KMS93621.1"/>
    </source>
</evidence>
<name>A0A0J8AY23_BETVV</name>
<gene>
    <name evidence="1" type="ORF">BVRB_029630</name>
</gene>
<sequence length="13" mass="1547">MIRKIENTVPFAQ</sequence>
<dbReference type="Proteomes" id="UP000035740">
    <property type="component" value="Unassembled WGS sequence"/>
</dbReference>
<protein>
    <submittedName>
        <fullName evidence="1">Uncharacterized protein</fullName>
    </submittedName>
</protein>
<proteinExistence type="predicted"/>
<feature type="non-terminal residue" evidence="1">
    <location>
        <position position="13"/>
    </location>
</feature>
<evidence type="ECO:0000313" key="2">
    <source>
        <dbReference type="Proteomes" id="UP000035740"/>
    </source>
</evidence>
<dbReference type="EMBL" id="KQ100725">
    <property type="protein sequence ID" value="KMS93621.1"/>
    <property type="molecule type" value="Genomic_DNA"/>
</dbReference>